<dbReference type="GO" id="GO:0006071">
    <property type="term" value="P:glycerol metabolic process"/>
    <property type="evidence" value="ECO:0007669"/>
    <property type="project" value="InterPro"/>
</dbReference>
<dbReference type="InterPro" id="IPR004007">
    <property type="entry name" value="DhaL_dom"/>
</dbReference>
<feature type="domain" description="DhaL" evidence="1">
    <location>
        <begin position="9"/>
        <end position="201"/>
    </location>
</feature>
<reference evidence="2" key="1">
    <citation type="submission" date="2020-10" db="EMBL/GenBank/DDBJ databases">
        <authorList>
            <person name="Gilroy R."/>
        </authorList>
    </citation>
    <scope>NUCLEOTIDE SEQUENCE</scope>
    <source>
        <strain evidence="2">CHK188-20938</strain>
    </source>
</reference>
<dbReference type="Proteomes" id="UP000824169">
    <property type="component" value="Unassembled WGS sequence"/>
</dbReference>
<dbReference type="GO" id="GO:0004371">
    <property type="term" value="F:glycerone kinase activity"/>
    <property type="evidence" value="ECO:0007669"/>
    <property type="project" value="InterPro"/>
</dbReference>
<dbReference type="InterPro" id="IPR036117">
    <property type="entry name" value="DhaL_dom_sf"/>
</dbReference>
<dbReference type="NCBIfam" id="TIGR03599">
    <property type="entry name" value="YloV"/>
    <property type="match status" value="1"/>
</dbReference>
<dbReference type="PROSITE" id="PS51480">
    <property type="entry name" value="DHAL"/>
    <property type="match status" value="1"/>
</dbReference>
<dbReference type="AlphaFoldDB" id="A0A9D1P4P1"/>
<dbReference type="Pfam" id="PF02734">
    <property type="entry name" value="Dak2"/>
    <property type="match status" value="1"/>
</dbReference>
<dbReference type="SMART" id="SM01121">
    <property type="entry name" value="Dak1_2"/>
    <property type="match status" value="1"/>
</dbReference>
<reference evidence="2" key="2">
    <citation type="journal article" date="2021" name="PeerJ">
        <title>Extensive microbial diversity within the chicken gut microbiome revealed by metagenomics and culture.</title>
        <authorList>
            <person name="Gilroy R."/>
            <person name="Ravi A."/>
            <person name="Getino M."/>
            <person name="Pursley I."/>
            <person name="Horton D.L."/>
            <person name="Alikhan N.F."/>
            <person name="Baker D."/>
            <person name="Gharbi K."/>
            <person name="Hall N."/>
            <person name="Watson M."/>
            <person name="Adriaenssens E.M."/>
            <person name="Foster-Nyarko E."/>
            <person name="Jarju S."/>
            <person name="Secka A."/>
            <person name="Antonio M."/>
            <person name="Oren A."/>
            <person name="Chaudhuri R.R."/>
            <person name="La Ragione R."/>
            <person name="Hildebrand F."/>
            <person name="Pallen M.J."/>
        </authorList>
    </citation>
    <scope>NUCLEOTIDE SEQUENCE</scope>
    <source>
        <strain evidence="2">CHK188-20938</strain>
    </source>
</reference>
<dbReference type="InterPro" id="IPR050270">
    <property type="entry name" value="DegV_domain_contain"/>
</dbReference>
<sequence>MSANKINAALLARMFLAGAKNLELKKEWINELNVFPVPDGDTGTNMTMTIMSAVREVQELEQLTMKELAKAVSSGSLRGARGNSGVILSQLLRGFTKGIRDCEEADAELLAAAAQKAVETAYKAVMKPKEGTILTVARGVADRAAELAGQEMELADFLQRVVGHAREVLAETPEMLPVLKEAGVVDSGGQGLVTVLEGALDAFLGKEIPLDFETPQGKRETGKTAGGEEADIRFGYCTEFIIVLNRSLSAAQEQELKEYFLSIGDSVVVVADDEIVKVHVHTNDPGLALQKALTYGSLTSMKIDNMREEHHEKVIRDAERLAAEQEKAAETAGPAKEVGFIAVSVGDGFSEIFKELGADYLIQGGQTMNPSTEDMLNAISQVNADTIFIYPNNKNIILAANQARDMTKDKKILVIPTKTIPQGISALINYAPEKTPEENAEIMEEIIGTVRTGQLTYAVRDTHIEDREIRQGDIMAVGDHGILAVGQDILSVAAETVDAMMDEEAELISIYYGEGFSQEDAERLGRETAGKYPSCDVEVNCGGQPIYYCIISVE</sequence>
<evidence type="ECO:0000313" key="2">
    <source>
        <dbReference type="EMBL" id="HIV26012.1"/>
    </source>
</evidence>
<comment type="caution">
    <text evidence="2">The sequence shown here is derived from an EMBL/GenBank/DDBJ whole genome shotgun (WGS) entry which is preliminary data.</text>
</comment>
<dbReference type="PANTHER" id="PTHR33434:SF4">
    <property type="entry name" value="PHOSPHATASE PROTEIN"/>
    <property type="match status" value="1"/>
</dbReference>
<dbReference type="InterPro" id="IPR048394">
    <property type="entry name" value="FakA-like_M"/>
</dbReference>
<dbReference type="Pfam" id="PF13684">
    <property type="entry name" value="FakA-like_C"/>
    <property type="match status" value="1"/>
</dbReference>
<dbReference type="SMART" id="SM01120">
    <property type="entry name" value="Dak2"/>
    <property type="match status" value="1"/>
</dbReference>
<dbReference type="EMBL" id="DVOO01000029">
    <property type="protein sequence ID" value="HIV26012.1"/>
    <property type="molecule type" value="Genomic_DNA"/>
</dbReference>
<evidence type="ECO:0000313" key="3">
    <source>
        <dbReference type="Proteomes" id="UP000824169"/>
    </source>
</evidence>
<dbReference type="Gene3D" id="1.25.40.340">
    <property type="match status" value="1"/>
</dbReference>
<dbReference type="SUPFAM" id="SSF101473">
    <property type="entry name" value="DhaL-like"/>
    <property type="match status" value="1"/>
</dbReference>
<dbReference type="InterPro" id="IPR033470">
    <property type="entry name" value="FakA-like_C"/>
</dbReference>
<dbReference type="PANTHER" id="PTHR33434">
    <property type="entry name" value="DEGV DOMAIN-CONTAINING PROTEIN DR_1986-RELATED"/>
    <property type="match status" value="1"/>
</dbReference>
<dbReference type="InterPro" id="IPR019986">
    <property type="entry name" value="YloV-like"/>
</dbReference>
<protein>
    <submittedName>
        <fullName evidence="2">DAK2 domain-containing protein</fullName>
    </submittedName>
</protein>
<evidence type="ECO:0000259" key="1">
    <source>
        <dbReference type="PROSITE" id="PS51480"/>
    </source>
</evidence>
<proteinExistence type="predicted"/>
<dbReference type="Pfam" id="PF21645">
    <property type="entry name" value="FakA-like_M"/>
    <property type="match status" value="1"/>
</dbReference>
<organism evidence="2 3">
    <name type="scientific">Candidatus Scatomonas pullistercoris</name>
    <dbReference type="NCBI Taxonomy" id="2840920"/>
    <lineage>
        <taxon>Bacteria</taxon>
        <taxon>Bacillati</taxon>
        <taxon>Bacillota</taxon>
        <taxon>Clostridia</taxon>
        <taxon>Lachnospirales</taxon>
        <taxon>Lachnospiraceae</taxon>
        <taxon>Lachnospiraceae incertae sedis</taxon>
        <taxon>Candidatus Scatomonas</taxon>
    </lineage>
</organism>
<gene>
    <name evidence="2" type="ORF">IAB71_09610</name>
</gene>
<name>A0A9D1P4P1_9FIRM</name>
<accession>A0A9D1P4P1</accession>